<dbReference type="InterPro" id="IPR008995">
    <property type="entry name" value="Mo/tungstate-bd_C_term_dom"/>
</dbReference>
<dbReference type="RefSeq" id="WP_188534299.1">
    <property type="nucleotide sequence ID" value="NZ_BMEQ01000002.1"/>
</dbReference>
<comment type="caution">
    <text evidence="6">The sequence shown here is derived from an EMBL/GenBank/DDBJ whole genome shotgun (WGS) entry which is preliminary data.</text>
</comment>
<dbReference type="InterPro" id="IPR017871">
    <property type="entry name" value="ABC_transporter-like_CS"/>
</dbReference>
<dbReference type="PROSITE" id="PS00211">
    <property type="entry name" value="ABC_TRANSPORTER_1"/>
    <property type="match status" value="1"/>
</dbReference>
<evidence type="ECO:0000313" key="6">
    <source>
        <dbReference type="EMBL" id="GGG46017.1"/>
    </source>
</evidence>
<dbReference type="PANTHER" id="PTHR42781:SF4">
    <property type="entry name" value="SPERMIDINE_PUTRESCINE IMPORT ATP-BINDING PROTEIN POTA"/>
    <property type="match status" value="1"/>
</dbReference>
<dbReference type="InterPro" id="IPR003439">
    <property type="entry name" value="ABC_transporter-like_ATP-bd"/>
</dbReference>
<dbReference type="EMBL" id="BMEQ01000002">
    <property type="protein sequence ID" value="GGG46017.1"/>
    <property type="molecule type" value="Genomic_DNA"/>
</dbReference>
<evidence type="ECO:0000256" key="2">
    <source>
        <dbReference type="ARBA" id="ARBA00022741"/>
    </source>
</evidence>
<keyword evidence="2" id="KW-0547">Nucleotide-binding</keyword>
<keyword evidence="1" id="KW-0813">Transport</keyword>
<evidence type="ECO:0000256" key="3">
    <source>
        <dbReference type="ARBA" id="ARBA00022840"/>
    </source>
</evidence>
<dbReference type="SUPFAM" id="SSF52540">
    <property type="entry name" value="P-loop containing nucleoside triphosphate hydrolases"/>
    <property type="match status" value="1"/>
</dbReference>
<keyword evidence="7" id="KW-1185">Reference proteome</keyword>
<keyword evidence="3" id="KW-0067">ATP-binding</keyword>
<evidence type="ECO:0000256" key="4">
    <source>
        <dbReference type="ARBA" id="ARBA00066388"/>
    </source>
</evidence>
<dbReference type="InterPro" id="IPR013611">
    <property type="entry name" value="Transp-assoc_OB_typ2"/>
</dbReference>
<reference evidence="6" key="1">
    <citation type="journal article" date="2014" name="Int. J. Syst. Evol. Microbiol.">
        <title>Complete genome sequence of Corynebacterium casei LMG S-19264T (=DSM 44701T), isolated from a smear-ripened cheese.</title>
        <authorList>
            <consortium name="US DOE Joint Genome Institute (JGI-PGF)"/>
            <person name="Walter F."/>
            <person name="Albersmeier A."/>
            <person name="Kalinowski J."/>
            <person name="Ruckert C."/>
        </authorList>
    </citation>
    <scope>NUCLEOTIDE SEQUENCE</scope>
    <source>
        <strain evidence="6">CGMCC 1.12187</strain>
    </source>
</reference>
<dbReference type="PANTHER" id="PTHR42781">
    <property type="entry name" value="SPERMIDINE/PUTRESCINE IMPORT ATP-BINDING PROTEIN POTA"/>
    <property type="match status" value="1"/>
</dbReference>
<evidence type="ECO:0000313" key="7">
    <source>
        <dbReference type="Proteomes" id="UP000638848"/>
    </source>
</evidence>
<gene>
    <name evidence="6" type="ORF">GCM10011374_05430</name>
</gene>
<accession>A0A917LNA3</accession>
<protein>
    <recommendedName>
        <fullName evidence="4">ABC-type quaternary amine transporter</fullName>
        <ecNumber evidence="4">7.6.2.9</ecNumber>
    </recommendedName>
</protein>
<dbReference type="GO" id="GO:0043190">
    <property type="term" value="C:ATP-binding cassette (ABC) transporter complex"/>
    <property type="evidence" value="ECO:0007669"/>
    <property type="project" value="InterPro"/>
</dbReference>
<dbReference type="Gene3D" id="3.40.50.300">
    <property type="entry name" value="P-loop containing nucleotide triphosphate hydrolases"/>
    <property type="match status" value="1"/>
</dbReference>
<dbReference type="SUPFAM" id="SSF50331">
    <property type="entry name" value="MOP-like"/>
    <property type="match status" value="1"/>
</dbReference>
<dbReference type="SMART" id="SM00382">
    <property type="entry name" value="AAA"/>
    <property type="match status" value="1"/>
</dbReference>
<proteinExistence type="predicted"/>
<dbReference type="PROSITE" id="PS50893">
    <property type="entry name" value="ABC_TRANSPORTER_2"/>
    <property type="match status" value="1"/>
</dbReference>
<feature type="domain" description="ABC transporter" evidence="5">
    <location>
        <begin position="4"/>
        <end position="235"/>
    </location>
</feature>
<organism evidence="6 7">
    <name type="scientific">Kocuria dechangensis</name>
    <dbReference type="NCBI Taxonomy" id="1176249"/>
    <lineage>
        <taxon>Bacteria</taxon>
        <taxon>Bacillati</taxon>
        <taxon>Actinomycetota</taxon>
        <taxon>Actinomycetes</taxon>
        <taxon>Micrococcales</taxon>
        <taxon>Micrococcaceae</taxon>
        <taxon>Kocuria</taxon>
    </lineage>
</organism>
<dbReference type="GO" id="GO:0005524">
    <property type="term" value="F:ATP binding"/>
    <property type="evidence" value="ECO:0007669"/>
    <property type="project" value="UniProtKB-KW"/>
</dbReference>
<dbReference type="EC" id="7.6.2.9" evidence="4"/>
<dbReference type="AlphaFoldDB" id="A0A917LNA3"/>
<evidence type="ECO:0000259" key="5">
    <source>
        <dbReference type="PROSITE" id="PS50893"/>
    </source>
</evidence>
<dbReference type="FunFam" id="3.40.50.300:FF:000425">
    <property type="entry name" value="Probable ABC transporter, ATP-binding subunit"/>
    <property type="match status" value="1"/>
</dbReference>
<dbReference type="GO" id="GO:0016887">
    <property type="term" value="F:ATP hydrolysis activity"/>
    <property type="evidence" value="ECO:0007669"/>
    <property type="project" value="InterPro"/>
</dbReference>
<sequence>MTDVEINHVGKFFGTLRALSGVDLSMRSGEFLAVLGPSGCGKTTLLRCVAGFEQIDEGRIALGGRLVALPGVHVPPHRRHVAVVPQEGALFPHLDVAGNVAYGLGRGRRDRAARVEQCLELVGLGGYGRRMPHELSGGQRQRVAVARALAPRPPLVLLDEPFSALDAALRSELRRDVRRALREDGATAILVTHDQAEALSMADRVAVMNGGRIRQVGTPAEVYRHPADVWVAGFVGEAVIVPLDGEAPGGRHTSPLGPLTLRDDDRPWDGPMAAVVRPEQVLMTHRRTPQAGRGVPAVVRRVDYHGHDTLVAFELADGTEAMSRMVDGPLVDYRPGDRVFVLVDGAVAAVPVGETVTRPVPSPR</sequence>
<dbReference type="InterPro" id="IPR050093">
    <property type="entry name" value="ABC_SmlMolc_Importer"/>
</dbReference>
<dbReference type="GO" id="GO:0015418">
    <property type="term" value="F:ABC-type quaternary ammonium compound transporting activity"/>
    <property type="evidence" value="ECO:0007669"/>
    <property type="project" value="UniProtKB-EC"/>
</dbReference>
<dbReference type="Proteomes" id="UP000638848">
    <property type="component" value="Unassembled WGS sequence"/>
</dbReference>
<name>A0A917LNA3_9MICC</name>
<dbReference type="InterPro" id="IPR027417">
    <property type="entry name" value="P-loop_NTPase"/>
</dbReference>
<evidence type="ECO:0000256" key="1">
    <source>
        <dbReference type="ARBA" id="ARBA00022448"/>
    </source>
</evidence>
<dbReference type="InterPro" id="IPR003593">
    <property type="entry name" value="AAA+_ATPase"/>
</dbReference>
<reference evidence="6" key="2">
    <citation type="submission" date="2020-09" db="EMBL/GenBank/DDBJ databases">
        <authorList>
            <person name="Sun Q."/>
            <person name="Zhou Y."/>
        </authorList>
    </citation>
    <scope>NUCLEOTIDE SEQUENCE</scope>
    <source>
        <strain evidence="6">CGMCC 1.12187</strain>
    </source>
</reference>
<dbReference type="Pfam" id="PF00005">
    <property type="entry name" value="ABC_tran"/>
    <property type="match status" value="1"/>
</dbReference>
<dbReference type="Pfam" id="PF08402">
    <property type="entry name" value="TOBE_2"/>
    <property type="match status" value="1"/>
</dbReference>